<comment type="caution">
    <text evidence="2">The sequence shown here is derived from an EMBL/GenBank/DDBJ whole genome shotgun (WGS) entry which is preliminary data.</text>
</comment>
<evidence type="ECO:0000313" key="2">
    <source>
        <dbReference type="EMBL" id="GBP35957.1"/>
    </source>
</evidence>
<dbReference type="EMBL" id="BGZK01000312">
    <property type="protein sequence ID" value="GBP35957.1"/>
    <property type="molecule type" value="Genomic_DNA"/>
</dbReference>
<name>A0A4C1VCG2_EUMVA</name>
<sequence>MLRVVGGGGPCGKAARVRNRRARPRRGRCAALSRPDGVSNEFDWINLSGGDALARQRAPGGGRRAAGCGPSAPEGAAAGQLPQLLK</sequence>
<protein>
    <submittedName>
        <fullName evidence="2">Uncharacterized protein</fullName>
    </submittedName>
</protein>
<feature type="region of interest" description="Disordered" evidence="1">
    <location>
        <begin position="55"/>
        <end position="86"/>
    </location>
</feature>
<evidence type="ECO:0000256" key="1">
    <source>
        <dbReference type="SAM" id="MobiDB-lite"/>
    </source>
</evidence>
<dbReference type="AlphaFoldDB" id="A0A4C1VCG2"/>
<dbReference type="Proteomes" id="UP000299102">
    <property type="component" value="Unassembled WGS sequence"/>
</dbReference>
<proteinExistence type="predicted"/>
<accession>A0A4C1VCG2</accession>
<organism evidence="2 3">
    <name type="scientific">Eumeta variegata</name>
    <name type="common">Bagworm moth</name>
    <name type="synonym">Eumeta japonica</name>
    <dbReference type="NCBI Taxonomy" id="151549"/>
    <lineage>
        <taxon>Eukaryota</taxon>
        <taxon>Metazoa</taxon>
        <taxon>Ecdysozoa</taxon>
        <taxon>Arthropoda</taxon>
        <taxon>Hexapoda</taxon>
        <taxon>Insecta</taxon>
        <taxon>Pterygota</taxon>
        <taxon>Neoptera</taxon>
        <taxon>Endopterygota</taxon>
        <taxon>Lepidoptera</taxon>
        <taxon>Glossata</taxon>
        <taxon>Ditrysia</taxon>
        <taxon>Tineoidea</taxon>
        <taxon>Psychidae</taxon>
        <taxon>Oiketicinae</taxon>
        <taxon>Eumeta</taxon>
    </lineage>
</organism>
<evidence type="ECO:0000313" key="3">
    <source>
        <dbReference type="Proteomes" id="UP000299102"/>
    </source>
</evidence>
<gene>
    <name evidence="2" type="ORF">EVAR_91508_1</name>
</gene>
<keyword evidence="3" id="KW-1185">Reference proteome</keyword>
<reference evidence="2 3" key="1">
    <citation type="journal article" date="2019" name="Commun. Biol.">
        <title>The bagworm genome reveals a unique fibroin gene that provides high tensile strength.</title>
        <authorList>
            <person name="Kono N."/>
            <person name="Nakamura H."/>
            <person name="Ohtoshi R."/>
            <person name="Tomita M."/>
            <person name="Numata K."/>
            <person name="Arakawa K."/>
        </authorList>
    </citation>
    <scope>NUCLEOTIDE SEQUENCE [LARGE SCALE GENOMIC DNA]</scope>
</reference>